<dbReference type="KEGG" id="ppsc:EHS13_32105"/>
<evidence type="ECO:0000313" key="1">
    <source>
        <dbReference type="EMBL" id="QGQ99192.1"/>
    </source>
</evidence>
<reference evidence="2" key="1">
    <citation type="submission" date="2018-11" db="EMBL/GenBank/DDBJ databases">
        <title>Complete genome sequence of Paenibacillus sp. ML311-T8.</title>
        <authorList>
            <person name="Nam Y.-D."/>
            <person name="Kang J."/>
            <person name="Chung W.-H."/>
            <person name="Park Y.S."/>
        </authorList>
    </citation>
    <scope>NUCLEOTIDE SEQUENCE [LARGE SCALE GENOMIC DNA]</scope>
    <source>
        <strain evidence="2">ML311-T8</strain>
    </source>
</reference>
<name>A0A6B8RTV0_9BACL</name>
<keyword evidence="2" id="KW-1185">Reference proteome</keyword>
<organism evidence="1 2">
    <name type="scientific">Paenibacillus psychroresistens</name>
    <dbReference type="NCBI Taxonomy" id="1778678"/>
    <lineage>
        <taxon>Bacteria</taxon>
        <taxon>Bacillati</taxon>
        <taxon>Bacillota</taxon>
        <taxon>Bacilli</taxon>
        <taxon>Bacillales</taxon>
        <taxon>Paenibacillaceae</taxon>
        <taxon>Paenibacillus</taxon>
    </lineage>
</organism>
<protein>
    <submittedName>
        <fullName evidence="1">Uncharacterized protein</fullName>
    </submittedName>
</protein>
<evidence type="ECO:0000313" key="2">
    <source>
        <dbReference type="Proteomes" id="UP000426246"/>
    </source>
</evidence>
<dbReference type="EMBL" id="CP034235">
    <property type="protein sequence ID" value="QGQ99192.1"/>
    <property type="molecule type" value="Genomic_DNA"/>
</dbReference>
<dbReference type="Proteomes" id="UP000426246">
    <property type="component" value="Chromosome"/>
</dbReference>
<accession>A0A6B8RTV0</accession>
<dbReference type="OrthoDB" id="1651838at2"/>
<gene>
    <name evidence="1" type="ORF">EHS13_32105</name>
</gene>
<proteinExistence type="predicted"/>
<dbReference type="RefSeq" id="WP_155704301.1">
    <property type="nucleotide sequence ID" value="NZ_CP034235.1"/>
</dbReference>
<dbReference type="AlphaFoldDB" id="A0A6B8RTV0"/>
<sequence length="169" mass="19252">MTQEFIGYNGSVIVDTVKVALKFKKSSGKADKEIYLQSISSIELKKPTLLNRGGYIKILFQGSQDNNNMKRFRDILSNENAVFFIGKSQYEAMIQAKQLIDKYISEYHQQGSRNIAEISYEEYEKKAEVKQMQFFPKKVECAGCGSSSTLEPMETKFCSYCGARLVYPS</sequence>